<evidence type="ECO:0000256" key="1">
    <source>
        <dbReference type="ARBA" id="ARBA00004371"/>
    </source>
</evidence>
<sequence>MAAEMRCPIMPAGLSLEVSRHPLSMKRVVNLVVAIERLKGSRAEVALRSKISAQRFLDIMTDDFVEVIHMPEARAPGNQFIRTGQYECSMSDSQKKSLVLLRDSMELHAVTLQGGNGHRKVHLNMSTYAHPSPSAEARPVALGIKGTNLFLSCHREGQKPALHLEPVEDRQSLTSVASDDDMLRFLFYKRDSGVSLSTLASARFPKWFISTAEEDDMPVEMRQRAADRYFTFHIQRQS</sequence>
<dbReference type="KEGG" id="hcq:109513432"/>
<comment type="similarity">
    <text evidence="4 12">Belongs to the IL-1 family.</text>
</comment>
<evidence type="ECO:0000256" key="9">
    <source>
        <dbReference type="ARBA" id="ARBA00023198"/>
    </source>
</evidence>
<evidence type="ECO:0000256" key="3">
    <source>
        <dbReference type="ARBA" id="ARBA00004550"/>
    </source>
</evidence>
<comment type="subcellular location">
    <subcellularLocation>
        <location evidence="2">Cytoplasm</location>
        <location evidence="2">Cytosol</location>
    </subcellularLocation>
    <subcellularLocation>
        <location evidence="1">Lysosome</location>
    </subcellularLocation>
    <subcellularLocation>
        <location evidence="3">Secreted</location>
        <location evidence="3">Extracellular exosome</location>
    </subcellularLocation>
</comment>
<organism evidence="13 14">
    <name type="scientific">Hippocampus comes</name>
    <name type="common">Tiger tail seahorse</name>
    <dbReference type="NCBI Taxonomy" id="109280"/>
    <lineage>
        <taxon>Eukaryota</taxon>
        <taxon>Metazoa</taxon>
        <taxon>Chordata</taxon>
        <taxon>Craniata</taxon>
        <taxon>Vertebrata</taxon>
        <taxon>Euteleostomi</taxon>
        <taxon>Actinopterygii</taxon>
        <taxon>Neopterygii</taxon>
        <taxon>Teleostei</taxon>
        <taxon>Neoteleostei</taxon>
        <taxon>Acanthomorphata</taxon>
        <taxon>Syngnathiaria</taxon>
        <taxon>Syngnathiformes</taxon>
        <taxon>Syngnathoidei</taxon>
        <taxon>Syngnathidae</taxon>
        <taxon>Hippocampus</taxon>
    </lineage>
</organism>
<dbReference type="Pfam" id="PF00340">
    <property type="entry name" value="IL1"/>
    <property type="match status" value="1"/>
</dbReference>
<dbReference type="AlphaFoldDB" id="A0A3Q2Y4Z4"/>
<keyword evidence="11" id="KW-0497">Mitogen</keyword>
<keyword evidence="5" id="KW-0963">Cytoplasm</keyword>
<evidence type="ECO:0000256" key="7">
    <source>
        <dbReference type="ARBA" id="ARBA00022525"/>
    </source>
</evidence>
<dbReference type="GO" id="GO:0005829">
    <property type="term" value="C:cytosol"/>
    <property type="evidence" value="ECO:0007669"/>
    <property type="project" value="UniProtKB-SubCell"/>
</dbReference>
<dbReference type="SUPFAM" id="SSF50353">
    <property type="entry name" value="Cytokine"/>
    <property type="match status" value="1"/>
</dbReference>
<dbReference type="CDD" id="cd23296">
    <property type="entry name" value="beta-trefoil_IL1B"/>
    <property type="match status" value="1"/>
</dbReference>
<dbReference type="GO" id="GO:0005125">
    <property type="term" value="F:cytokine activity"/>
    <property type="evidence" value="ECO:0007669"/>
    <property type="project" value="UniProtKB-UniRule"/>
</dbReference>
<dbReference type="GO" id="GO:0071222">
    <property type="term" value="P:cellular response to lipopolysaccharide"/>
    <property type="evidence" value="ECO:0007669"/>
    <property type="project" value="TreeGrafter"/>
</dbReference>
<accession>A0A3Q2Y4Z4</accession>
<dbReference type="InterPro" id="IPR000975">
    <property type="entry name" value="IL-1_fam"/>
</dbReference>
<dbReference type="GeneID" id="109513432"/>
<dbReference type="GO" id="GO:0005764">
    <property type="term" value="C:lysosome"/>
    <property type="evidence" value="ECO:0007669"/>
    <property type="project" value="UniProtKB-SubCell"/>
</dbReference>
<evidence type="ECO:0000313" key="14">
    <source>
        <dbReference type="Proteomes" id="UP000264820"/>
    </source>
</evidence>
<dbReference type="PRINTS" id="PR00264">
    <property type="entry name" value="INTERLEUKIN1"/>
</dbReference>
<evidence type="ECO:0000313" key="13">
    <source>
        <dbReference type="Ensembl" id="ENSHCOP00000012063.1"/>
    </source>
</evidence>
<dbReference type="SMART" id="SM00125">
    <property type="entry name" value="IL1"/>
    <property type="match status" value="1"/>
</dbReference>
<evidence type="ECO:0000256" key="10">
    <source>
        <dbReference type="ARBA" id="ARBA00023228"/>
    </source>
</evidence>
<proteinExistence type="inferred from homology"/>
<keyword evidence="8" id="KW-0666">Pyrogen</keyword>
<keyword evidence="10" id="KW-0458">Lysosome</keyword>
<reference evidence="13" key="2">
    <citation type="submission" date="2025-09" db="UniProtKB">
        <authorList>
            <consortium name="Ensembl"/>
        </authorList>
    </citation>
    <scope>IDENTIFICATION</scope>
</reference>
<dbReference type="GO" id="GO:0048246">
    <property type="term" value="P:macrophage chemotaxis"/>
    <property type="evidence" value="ECO:0007669"/>
    <property type="project" value="TreeGrafter"/>
</dbReference>
<evidence type="ECO:0000256" key="4">
    <source>
        <dbReference type="ARBA" id="ARBA00010448"/>
    </source>
</evidence>
<dbReference type="Ensembl" id="ENSHCOT00000018960.1">
    <property type="protein sequence ID" value="ENSHCOP00000012063.1"/>
    <property type="gene ID" value="ENSHCOG00000015032.1"/>
</dbReference>
<dbReference type="PANTHER" id="PTHR10078:SF30">
    <property type="entry name" value="INTERLEUKIN-1 BETA"/>
    <property type="match status" value="1"/>
</dbReference>
<dbReference type="GO" id="GO:0006955">
    <property type="term" value="P:immune response"/>
    <property type="evidence" value="ECO:0007669"/>
    <property type="project" value="InterPro"/>
</dbReference>
<dbReference type="InterPro" id="IPR008996">
    <property type="entry name" value="IL1/FGF"/>
</dbReference>
<dbReference type="GO" id="GO:1901222">
    <property type="term" value="P:regulation of non-canonical NF-kappaB signal transduction"/>
    <property type="evidence" value="ECO:0007669"/>
    <property type="project" value="TreeGrafter"/>
</dbReference>
<dbReference type="GeneTree" id="ENSGT00950000182943"/>
<evidence type="ECO:0000256" key="6">
    <source>
        <dbReference type="ARBA" id="ARBA00022514"/>
    </source>
</evidence>
<dbReference type="OMA" id="QKCLVMS"/>
<dbReference type="GO" id="GO:0001660">
    <property type="term" value="P:fever generation"/>
    <property type="evidence" value="ECO:0007669"/>
    <property type="project" value="UniProtKB-KW"/>
</dbReference>
<dbReference type="RefSeq" id="XP_019721478.1">
    <property type="nucleotide sequence ID" value="XM_019865919.1"/>
</dbReference>
<dbReference type="OrthoDB" id="9449069at2759"/>
<reference evidence="13" key="1">
    <citation type="submission" date="2025-08" db="UniProtKB">
        <authorList>
            <consortium name="Ensembl"/>
        </authorList>
    </citation>
    <scope>IDENTIFICATION</scope>
</reference>
<dbReference type="PRINTS" id="PR01357">
    <property type="entry name" value="INTRLEUKN1AB"/>
</dbReference>
<name>A0A3Q2Y4Z4_HIPCM</name>
<keyword evidence="6" id="KW-0202">Cytokine</keyword>
<dbReference type="PRINTS" id="PR01359">
    <property type="entry name" value="INTRLEUKIN1B"/>
</dbReference>
<dbReference type="Proteomes" id="UP000264820">
    <property type="component" value="Unplaced"/>
</dbReference>
<evidence type="ECO:0000256" key="2">
    <source>
        <dbReference type="ARBA" id="ARBA00004514"/>
    </source>
</evidence>
<dbReference type="GO" id="GO:0019221">
    <property type="term" value="P:cytokine-mediated signaling pathway"/>
    <property type="evidence" value="ECO:0007669"/>
    <property type="project" value="TreeGrafter"/>
</dbReference>
<dbReference type="GO" id="GO:0005149">
    <property type="term" value="F:interleukin-1 receptor binding"/>
    <property type="evidence" value="ECO:0007669"/>
    <property type="project" value="UniProtKB-UniRule"/>
</dbReference>
<evidence type="ECO:0000256" key="11">
    <source>
        <dbReference type="ARBA" id="ARBA00023246"/>
    </source>
</evidence>
<dbReference type="GO" id="GO:0010628">
    <property type="term" value="P:positive regulation of gene expression"/>
    <property type="evidence" value="ECO:0007669"/>
    <property type="project" value="TreeGrafter"/>
</dbReference>
<protein>
    <recommendedName>
        <fullName evidence="12">Interleukin-1</fullName>
    </recommendedName>
</protein>
<keyword evidence="7 12" id="KW-0964">Secreted</keyword>
<evidence type="ECO:0000256" key="8">
    <source>
        <dbReference type="ARBA" id="ARBA00022620"/>
    </source>
</evidence>
<dbReference type="STRING" id="109280.ENSHCOP00000012063"/>
<dbReference type="GO" id="GO:0005615">
    <property type="term" value="C:extracellular space"/>
    <property type="evidence" value="ECO:0007669"/>
    <property type="project" value="UniProtKB-KW"/>
</dbReference>
<keyword evidence="14" id="KW-1185">Reference proteome</keyword>
<keyword evidence="9" id="KW-0395">Inflammatory response</keyword>
<evidence type="ECO:0000256" key="5">
    <source>
        <dbReference type="ARBA" id="ARBA00022490"/>
    </source>
</evidence>
<dbReference type="GO" id="GO:0042119">
    <property type="term" value="P:neutrophil activation"/>
    <property type="evidence" value="ECO:0007669"/>
    <property type="project" value="TreeGrafter"/>
</dbReference>
<evidence type="ECO:0000256" key="12">
    <source>
        <dbReference type="RuleBase" id="RU003753"/>
    </source>
</evidence>
<dbReference type="CTD" id="3553"/>
<dbReference type="PANTHER" id="PTHR10078">
    <property type="entry name" value="INTERLEUKIN-1 FAMILY MEMBER"/>
    <property type="match status" value="1"/>
</dbReference>
<dbReference type="GO" id="GO:0051781">
    <property type="term" value="P:positive regulation of cell division"/>
    <property type="evidence" value="ECO:0007669"/>
    <property type="project" value="UniProtKB-KW"/>
</dbReference>
<dbReference type="Gene3D" id="2.80.10.50">
    <property type="match status" value="1"/>
</dbReference>